<feature type="compositionally biased region" description="Acidic residues" evidence="1">
    <location>
        <begin position="914"/>
        <end position="923"/>
    </location>
</feature>
<keyword evidence="2" id="KW-0812">Transmembrane</keyword>
<feature type="transmembrane region" description="Helical" evidence="2">
    <location>
        <begin position="795"/>
        <end position="817"/>
    </location>
</feature>
<gene>
    <name evidence="4" type="ORF">MONBRDRAFT_24720</name>
</gene>
<keyword evidence="3" id="KW-0732">Signal</keyword>
<keyword evidence="5" id="KW-1185">Reference proteome</keyword>
<dbReference type="EMBL" id="CH991548">
    <property type="protein sequence ID" value="EDQ90351.1"/>
    <property type="molecule type" value="Genomic_DNA"/>
</dbReference>
<evidence type="ECO:0000256" key="2">
    <source>
        <dbReference type="SAM" id="Phobius"/>
    </source>
</evidence>
<feature type="chain" id="PRO_5002745006" evidence="3">
    <location>
        <begin position="23"/>
        <end position="1047"/>
    </location>
</feature>
<feature type="region of interest" description="Disordered" evidence="1">
    <location>
        <begin position="1004"/>
        <end position="1047"/>
    </location>
</feature>
<evidence type="ECO:0000256" key="1">
    <source>
        <dbReference type="SAM" id="MobiDB-lite"/>
    </source>
</evidence>
<feature type="compositionally biased region" description="Gly residues" evidence="1">
    <location>
        <begin position="752"/>
        <end position="767"/>
    </location>
</feature>
<evidence type="ECO:0000313" key="4">
    <source>
        <dbReference type="EMBL" id="EDQ90351.1"/>
    </source>
</evidence>
<dbReference type="GeneID" id="5890305"/>
<dbReference type="Proteomes" id="UP000001357">
    <property type="component" value="Unassembled WGS sequence"/>
</dbReference>
<feature type="compositionally biased region" description="Low complexity" evidence="1">
    <location>
        <begin position="778"/>
        <end position="789"/>
    </location>
</feature>
<feature type="region of interest" description="Disordered" evidence="1">
    <location>
        <begin position="752"/>
        <end position="789"/>
    </location>
</feature>
<feature type="compositionally biased region" description="Acidic residues" evidence="1">
    <location>
        <begin position="945"/>
        <end position="975"/>
    </location>
</feature>
<feature type="compositionally biased region" description="Acidic residues" evidence="1">
    <location>
        <begin position="1028"/>
        <end position="1047"/>
    </location>
</feature>
<sequence>MAVCFKALSLLLAALALPAARAQSQFYWVGCNTNFNNNDNWSPAAPTMNSASETPVQVAYFGPELDNEDYTPVNSLVKSDTPYAMNMLVLPENGQLTLDANNVVIEFYKEEETEGSAVWVGAQTETDNCRLDCHKNWVKNYGQPSEVAARLPPCASGVAVFDPANSYHVMAPGVNELRSIVWNNIETTDVTSLPPFTLSPGNKGDHLRLYFDDNQHCIDSRVYDPDTAECFCHTSCPASGDTFLEQDQELRARARAVATTSIARFEAQAAHNFVVSFNLNDFDSSILDANALLTALQCTDISLDNSALTAALQASFADLLSVATVRVLNINTDVSNSNRSVEFSGTIEAPTWFFNKPSSATELADVWTSGYNVAFTNPPTTSRDDRLALAIWMPLTATLRDCPLNAASATYNSARTACDNAYNRFCSHMASVVDVSTVDAPTLLTQLNAAYEAFSSSGSAGTFALNASHYQPADNHTEAEVQAALADLSRTFPAYYNRAPNSLSATAFIEALHQTLPAAEALFDNWYPNTWTFDTFTLDLVLGQALPQADIRRMLNERNKGSLTARISSTLTNMLPIMGIDSLQLSLIREDTWLAEQSRRRRDFTGAGQAVDVIRAVLTYEGLRMADCTGVTDGFACPNAMLLGSDMFTFLGDMADDAVSTFTIQTASCYDVDDGIDQACLLATVNSVIADMIAADSSTSRSALEAAATSAAWTVIECVTGDCSLDEASTHPANAAIAAALAAADYSGSTNGAGNGNGNDNGNGNGNNNGDEDDDEGTSSQAGSASSGSSAGGSMGIIIGIAAGAVVLVLVVVFLLVRSRRNNRAAPEMAKPAHLRSVVSFENPIYDSPEGPEASYGELLHDSGEDQGLYDEPAIATKRKNNPVYRSNDMLDEAGKEDPYSNGVAAANFLEVDDDDFDGDDDTGGGYLDVHGDDDPGMQQMLDAFDGEDDAFDGGDDAFDGQDEGDEGPEYEGLDDMPQTGADIAYDTVKMRKPDNDLDAFAAMDEDDAFDEGDDSGDDNGYLNVNAEGEEGEDDLDAFDEDELADE</sequence>
<dbReference type="KEGG" id="mbr:MONBRDRAFT_24720"/>
<feature type="compositionally biased region" description="Acidic residues" evidence="1">
    <location>
        <begin position="1004"/>
        <end position="1018"/>
    </location>
</feature>
<evidence type="ECO:0000313" key="5">
    <source>
        <dbReference type="Proteomes" id="UP000001357"/>
    </source>
</evidence>
<keyword evidence="2" id="KW-0472">Membrane</keyword>
<keyword evidence="2" id="KW-1133">Transmembrane helix</keyword>
<feature type="region of interest" description="Disordered" evidence="1">
    <location>
        <begin position="914"/>
        <end position="980"/>
    </location>
</feature>
<feature type="signal peptide" evidence="3">
    <location>
        <begin position="1"/>
        <end position="22"/>
    </location>
</feature>
<evidence type="ECO:0000256" key="3">
    <source>
        <dbReference type="SAM" id="SignalP"/>
    </source>
</evidence>
<accession>A9UX98</accession>
<dbReference type="RefSeq" id="XP_001745118.1">
    <property type="nucleotide sequence ID" value="XM_001745066.1"/>
</dbReference>
<dbReference type="AlphaFoldDB" id="A9UX98"/>
<organism evidence="4 5">
    <name type="scientific">Monosiga brevicollis</name>
    <name type="common">Choanoflagellate</name>
    <dbReference type="NCBI Taxonomy" id="81824"/>
    <lineage>
        <taxon>Eukaryota</taxon>
        <taxon>Choanoflagellata</taxon>
        <taxon>Craspedida</taxon>
        <taxon>Salpingoecidae</taxon>
        <taxon>Monosiga</taxon>
    </lineage>
</organism>
<dbReference type="OMA" id="QADIRRM"/>
<name>A9UX98_MONBE</name>
<protein>
    <submittedName>
        <fullName evidence="4">Uncharacterized protein</fullName>
    </submittedName>
</protein>
<reference evidence="4 5" key="1">
    <citation type="journal article" date="2008" name="Nature">
        <title>The genome of the choanoflagellate Monosiga brevicollis and the origin of metazoans.</title>
        <authorList>
            <consortium name="JGI Sequencing"/>
            <person name="King N."/>
            <person name="Westbrook M.J."/>
            <person name="Young S.L."/>
            <person name="Kuo A."/>
            <person name="Abedin M."/>
            <person name="Chapman J."/>
            <person name="Fairclough S."/>
            <person name="Hellsten U."/>
            <person name="Isogai Y."/>
            <person name="Letunic I."/>
            <person name="Marr M."/>
            <person name="Pincus D."/>
            <person name="Putnam N."/>
            <person name="Rokas A."/>
            <person name="Wright K.J."/>
            <person name="Zuzow R."/>
            <person name="Dirks W."/>
            <person name="Good M."/>
            <person name="Goodstein D."/>
            <person name="Lemons D."/>
            <person name="Li W."/>
            <person name="Lyons J.B."/>
            <person name="Morris A."/>
            <person name="Nichols S."/>
            <person name="Richter D.J."/>
            <person name="Salamov A."/>
            <person name="Bork P."/>
            <person name="Lim W.A."/>
            <person name="Manning G."/>
            <person name="Miller W.T."/>
            <person name="McGinnis W."/>
            <person name="Shapiro H."/>
            <person name="Tjian R."/>
            <person name="Grigoriev I.V."/>
            <person name="Rokhsar D."/>
        </authorList>
    </citation>
    <scope>NUCLEOTIDE SEQUENCE [LARGE SCALE GENOMIC DNA]</scope>
    <source>
        <strain evidence="5">MX1 / ATCC 50154</strain>
    </source>
</reference>
<proteinExistence type="predicted"/>
<dbReference type="InParanoid" id="A9UX98"/>